<sequence length="105" mass="10681">MIILDTDVVAVAMGTSAHDAATAWLSLQNPHQLYLTAITRAAAFDIAAADCYGDIVADRDRAGIPIGSADAQIAAIARVHDALVATRDSNGFAGTGVATVNPFGG</sequence>
<organism evidence="1">
    <name type="scientific">Gordonia amarae</name>
    <dbReference type="NCBI Taxonomy" id="36821"/>
    <lineage>
        <taxon>Bacteria</taxon>
        <taxon>Bacillati</taxon>
        <taxon>Actinomycetota</taxon>
        <taxon>Actinomycetes</taxon>
        <taxon>Mycobacteriales</taxon>
        <taxon>Gordoniaceae</taxon>
        <taxon>Gordonia</taxon>
    </lineage>
</organism>
<dbReference type="RefSeq" id="WP_005183529.1">
    <property type="nucleotide sequence ID" value="NZ_CP045804.1"/>
</dbReference>
<dbReference type="SUPFAM" id="SSF88723">
    <property type="entry name" value="PIN domain-like"/>
    <property type="match status" value="1"/>
</dbReference>
<reference evidence="1" key="1">
    <citation type="journal article" date="2021" name="Nat. Microbiol.">
        <title>Cocultivation of an ultrasmall environmental parasitic bacterium with lytic ability against bacteria associated with wastewater foams.</title>
        <authorList>
            <person name="Batinovic S."/>
            <person name="Rose J.J.A."/>
            <person name="Ratcliffe J."/>
            <person name="Seviour R.J."/>
            <person name="Petrovski S."/>
        </authorList>
    </citation>
    <scope>NUCLEOTIDE SEQUENCE</scope>
    <source>
        <strain evidence="1">CON44</strain>
    </source>
</reference>
<evidence type="ECO:0000313" key="1">
    <source>
        <dbReference type="EMBL" id="QHN39672.1"/>
    </source>
</evidence>
<dbReference type="EMBL" id="CP045810">
    <property type="protein sequence ID" value="QHN39672.1"/>
    <property type="molecule type" value="Genomic_DNA"/>
</dbReference>
<dbReference type="InterPro" id="IPR029060">
    <property type="entry name" value="PIN-like_dom_sf"/>
</dbReference>
<protein>
    <submittedName>
        <fullName evidence="1">Uncharacterized protein</fullName>
    </submittedName>
</protein>
<accession>A0A857KY74</accession>
<dbReference type="AlphaFoldDB" id="A0A857KY74"/>
<proteinExistence type="predicted"/>
<gene>
    <name evidence="1" type="ORF">GII30_11325</name>
</gene>
<dbReference type="Gene3D" id="3.40.50.1010">
    <property type="entry name" value="5'-nuclease"/>
    <property type="match status" value="1"/>
</dbReference>
<name>A0A857KY74_9ACTN</name>